<keyword evidence="3 7" id="KW-0812">Transmembrane</keyword>
<feature type="region of interest" description="Disordered" evidence="6">
    <location>
        <begin position="1"/>
        <end position="29"/>
    </location>
</feature>
<evidence type="ECO:0000313" key="9">
    <source>
        <dbReference type="EMBL" id="KAJ7036035.1"/>
    </source>
</evidence>
<proteinExistence type="predicted"/>
<feature type="compositionally biased region" description="Low complexity" evidence="6">
    <location>
        <begin position="1"/>
        <end position="21"/>
    </location>
</feature>
<evidence type="ECO:0000256" key="1">
    <source>
        <dbReference type="ARBA" id="ARBA00004651"/>
    </source>
</evidence>
<dbReference type="AlphaFoldDB" id="A0AAD6X5A4"/>
<dbReference type="Pfam" id="PF02656">
    <property type="entry name" value="DUF202"/>
    <property type="match status" value="1"/>
</dbReference>
<evidence type="ECO:0000256" key="3">
    <source>
        <dbReference type="ARBA" id="ARBA00022692"/>
    </source>
</evidence>
<dbReference type="Proteomes" id="UP001218188">
    <property type="component" value="Unassembled WGS sequence"/>
</dbReference>
<dbReference type="InterPro" id="IPR003807">
    <property type="entry name" value="DUF202"/>
</dbReference>
<evidence type="ECO:0000256" key="2">
    <source>
        <dbReference type="ARBA" id="ARBA00022475"/>
    </source>
</evidence>
<comment type="subcellular location">
    <subcellularLocation>
        <location evidence="1">Cell membrane</location>
        <topology evidence="1">Multi-pass membrane protein</topology>
    </subcellularLocation>
</comment>
<keyword evidence="4 7" id="KW-1133">Transmembrane helix</keyword>
<feature type="transmembrane region" description="Helical" evidence="7">
    <location>
        <begin position="177"/>
        <end position="201"/>
    </location>
</feature>
<feature type="transmembrane region" description="Helical" evidence="7">
    <location>
        <begin position="143"/>
        <end position="165"/>
    </location>
</feature>
<comment type="caution">
    <text evidence="9">The sequence shown here is derived from an EMBL/GenBank/DDBJ whole genome shotgun (WGS) entry which is preliminary data.</text>
</comment>
<dbReference type="EMBL" id="JARJCM010000046">
    <property type="protein sequence ID" value="KAJ7036035.1"/>
    <property type="molecule type" value="Genomic_DNA"/>
</dbReference>
<accession>A0AAD6X5A4</accession>
<feature type="domain" description="DUF202" evidence="8">
    <location>
        <begin position="92"/>
        <end position="166"/>
    </location>
</feature>
<dbReference type="GO" id="GO:0005886">
    <property type="term" value="C:plasma membrane"/>
    <property type="evidence" value="ECO:0007669"/>
    <property type="project" value="UniProtKB-SubCell"/>
</dbReference>
<gene>
    <name evidence="9" type="ORF">C8F04DRAFT_494911</name>
</gene>
<keyword evidence="10" id="KW-1185">Reference proteome</keyword>
<reference evidence="9" key="1">
    <citation type="submission" date="2023-03" db="EMBL/GenBank/DDBJ databases">
        <title>Massive genome expansion in bonnet fungi (Mycena s.s.) driven by repeated elements and novel gene families across ecological guilds.</title>
        <authorList>
            <consortium name="Lawrence Berkeley National Laboratory"/>
            <person name="Harder C.B."/>
            <person name="Miyauchi S."/>
            <person name="Viragh M."/>
            <person name="Kuo A."/>
            <person name="Thoen E."/>
            <person name="Andreopoulos B."/>
            <person name="Lu D."/>
            <person name="Skrede I."/>
            <person name="Drula E."/>
            <person name="Henrissat B."/>
            <person name="Morin E."/>
            <person name="Kohler A."/>
            <person name="Barry K."/>
            <person name="LaButti K."/>
            <person name="Morin E."/>
            <person name="Salamov A."/>
            <person name="Lipzen A."/>
            <person name="Mereny Z."/>
            <person name="Hegedus B."/>
            <person name="Baldrian P."/>
            <person name="Stursova M."/>
            <person name="Weitz H."/>
            <person name="Taylor A."/>
            <person name="Grigoriev I.V."/>
            <person name="Nagy L.G."/>
            <person name="Martin F."/>
            <person name="Kauserud H."/>
        </authorList>
    </citation>
    <scope>NUCLEOTIDE SEQUENCE</scope>
    <source>
        <strain evidence="9">CBHHK200</strain>
    </source>
</reference>
<keyword evidence="5 7" id="KW-0472">Membrane</keyword>
<organism evidence="9 10">
    <name type="scientific">Mycena alexandri</name>
    <dbReference type="NCBI Taxonomy" id="1745969"/>
    <lineage>
        <taxon>Eukaryota</taxon>
        <taxon>Fungi</taxon>
        <taxon>Dikarya</taxon>
        <taxon>Basidiomycota</taxon>
        <taxon>Agaricomycotina</taxon>
        <taxon>Agaricomycetes</taxon>
        <taxon>Agaricomycetidae</taxon>
        <taxon>Agaricales</taxon>
        <taxon>Marasmiineae</taxon>
        <taxon>Mycenaceae</taxon>
        <taxon>Mycena</taxon>
    </lineage>
</organism>
<evidence type="ECO:0000256" key="6">
    <source>
        <dbReference type="SAM" id="MobiDB-lite"/>
    </source>
</evidence>
<evidence type="ECO:0000256" key="5">
    <source>
        <dbReference type="ARBA" id="ARBA00023136"/>
    </source>
</evidence>
<evidence type="ECO:0000259" key="8">
    <source>
        <dbReference type="Pfam" id="PF02656"/>
    </source>
</evidence>
<evidence type="ECO:0000313" key="10">
    <source>
        <dbReference type="Proteomes" id="UP001218188"/>
    </source>
</evidence>
<dbReference type="PANTHER" id="PTHR34187:SF2">
    <property type="entry name" value="DUF202 DOMAIN-CONTAINING PROTEIN"/>
    <property type="match status" value="1"/>
</dbReference>
<sequence length="207" mass="21984">MSSSAPAQSSTPPNPQTPLLSKPSSKSDVTRDALIASRYLPLQAEDGRARPLLSGRPSFSVGVEAAPDRTENQTQDSLGVSLVVENTGSVARDHLASERTFLAYVRTSLTMASAGVALAQLLSLSERLEDQLLVPLKTYAHPLAGALIVLALYVLFIGVSRYFAIQEALTRGMFPLARARVGVIALSMAVVVALLFGMFVAEGSSQR</sequence>
<keyword evidence="2" id="KW-1003">Cell membrane</keyword>
<dbReference type="InterPro" id="IPR052053">
    <property type="entry name" value="IM_YidH-like"/>
</dbReference>
<feature type="transmembrane region" description="Helical" evidence="7">
    <location>
        <begin position="101"/>
        <end position="123"/>
    </location>
</feature>
<protein>
    <recommendedName>
        <fullName evidence="8">DUF202 domain-containing protein</fullName>
    </recommendedName>
</protein>
<name>A0AAD6X5A4_9AGAR</name>
<dbReference type="PANTHER" id="PTHR34187">
    <property type="entry name" value="FGR18P"/>
    <property type="match status" value="1"/>
</dbReference>
<evidence type="ECO:0000256" key="4">
    <source>
        <dbReference type="ARBA" id="ARBA00022989"/>
    </source>
</evidence>
<evidence type="ECO:0000256" key="7">
    <source>
        <dbReference type="SAM" id="Phobius"/>
    </source>
</evidence>